<dbReference type="InterPro" id="IPR059000">
    <property type="entry name" value="ATPase_P-type_domA"/>
</dbReference>
<evidence type="ECO:0000256" key="1">
    <source>
        <dbReference type="ARBA" id="ARBA00004651"/>
    </source>
</evidence>
<feature type="transmembrane region" description="Helical" evidence="11">
    <location>
        <begin position="266"/>
        <end position="290"/>
    </location>
</feature>
<dbReference type="InterPro" id="IPR018303">
    <property type="entry name" value="ATPase_P-typ_P_site"/>
</dbReference>
<evidence type="ECO:0000256" key="6">
    <source>
        <dbReference type="ARBA" id="ARBA00022840"/>
    </source>
</evidence>
<keyword evidence="14" id="KW-1185">Reference proteome</keyword>
<dbReference type="InterPro" id="IPR004014">
    <property type="entry name" value="ATPase_P-typ_cation-transptr_N"/>
</dbReference>
<comment type="subcellular location">
    <subcellularLocation>
        <location evidence="1">Cell membrane</location>
        <topology evidence="1">Multi-pass membrane protein</topology>
    </subcellularLocation>
</comment>
<feature type="transmembrane region" description="Helical" evidence="11">
    <location>
        <begin position="239"/>
        <end position="260"/>
    </location>
</feature>
<evidence type="ECO:0000256" key="3">
    <source>
        <dbReference type="ARBA" id="ARBA00022475"/>
    </source>
</evidence>
<keyword evidence="6" id="KW-0067">ATP-binding</keyword>
<dbReference type="InterPro" id="IPR023214">
    <property type="entry name" value="HAD_sf"/>
</dbReference>
<evidence type="ECO:0000256" key="8">
    <source>
        <dbReference type="ARBA" id="ARBA00022989"/>
    </source>
</evidence>
<dbReference type="InterPro" id="IPR050510">
    <property type="entry name" value="Cation_transp_ATPase_P-type"/>
</dbReference>
<dbReference type="Gene3D" id="1.20.1110.10">
    <property type="entry name" value="Calcium-transporting ATPase, transmembrane domain"/>
    <property type="match status" value="1"/>
</dbReference>
<dbReference type="InterPro" id="IPR044492">
    <property type="entry name" value="P_typ_ATPase_HD_dom"/>
</dbReference>
<dbReference type="PANTHER" id="PTHR43294">
    <property type="entry name" value="SODIUM/POTASSIUM-TRANSPORTING ATPASE SUBUNIT ALPHA"/>
    <property type="match status" value="1"/>
</dbReference>
<evidence type="ECO:0000313" key="14">
    <source>
        <dbReference type="Proteomes" id="UP000576969"/>
    </source>
</evidence>
<feature type="transmembrane region" description="Helical" evidence="11">
    <location>
        <begin position="727"/>
        <end position="753"/>
    </location>
</feature>
<dbReference type="Gene3D" id="3.40.1110.10">
    <property type="entry name" value="Calcium-transporting ATPase, cytoplasmic domain N"/>
    <property type="match status" value="1"/>
</dbReference>
<dbReference type="InterPro" id="IPR001757">
    <property type="entry name" value="P_typ_ATPase"/>
</dbReference>
<dbReference type="GO" id="GO:0005524">
    <property type="term" value="F:ATP binding"/>
    <property type="evidence" value="ECO:0007669"/>
    <property type="project" value="UniProtKB-KW"/>
</dbReference>
<dbReference type="Pfam" id="PF00702">
    <property type="entry name" value="Hydrolase"/>
    <property type="match status" value="1"/>
</dbReference>
<dbReference type="Pfam" id="PF00689">
    <property type="entry name" value="Cation_ATPase_C"/>
    <property type="match status" value="1"/>
</dbReference>
<keyword evidence="3" id="KW-1003">Cell membrane</keyword>
<evidence type="ECO:0000259" key="12">
    <source>
        <dbReference type="SMART" id="SM00831"/>
    </source>
</evidence>
<dbReference type="EMBL" id="JACCBV010000001">
    <property type="protein sequence ID" value="NYE19710.1"/>
    <property type="molecule type" value="Genomic_DNA"/>
</dbReference>
<evidence type="ECO:0000256" key="10">
    <source>
        <dbReference type="ARBA" id="ARBA00049360"/>
    </source>
</evidence>
<evidence type="ECO:0000256" key="9">
    <source>
        <dbReference type="ARBA" id="ARBA00023136"/>
    </source>
</evidence>
<protein>
    <submittedName>
        <fullName evidence="13">Magnesium-transporting ATPase (P-type)</fullName>
    </submittedName>
</protein>
<dbReference type="InterPro" id="IPR023299">
    <property type="entry name" value="ATPase_P-typ_cyto_dom_N"/>
</dbReference>
<keyword evidence="9 11" id="KW-0472">Membrane</keyword>
<dbReference type="PANTHER" id="PTHR43294:SF21">
    <property type="entry name" value="CATION TRANSPORTING ATPASE"/>
    <property type="match status" value="1"/>
</dbReference>
<dbReference type="GO" id="GO:0016887">
    <property type="term" value="F:ATP hydrolysis activity"/>
    <property type="evidence" value="ECO:0007669"/>
    <property type="project" value="InterPro"/>
</dbReference>
<dbReference type="InterPro" id="IPR006068">
    <property type="entry name" value="ATPase_P-typ_cation-transptr_C"/>
</dbReference>
<feature type="transmembrane region" description="Helical" evidence="11">
    <location>
        <begin position="60"/>
        <end position="80"/>
    </location>
</feature>
<keyword evidence="8 11" id="KW-1133">Transmembrane helix</keyword>
<dbReference type="Gene3D" id="2.70.150.10">
    <property type="entry name" value="Calcium-transporting ATPase, cytoplasmic transduction domain A"/>
    <property type="match status" value="1"/>
</dbReference>
<dbReference type="Pfam" id="PF00690">
    <property type="entry name" value="Cation_ATPase_N"/>
    <property type="match status" value="1"/>
</dbReference>
<dbReference type="SUPFAM" id="SSF81665">
    <property type="entry name" value="Calcium ATPase, transmembrane domain M"/>
    <property type="match status" value="1"/>
</dbReference>
<evidence type="ECO:0000256" key="5">
    <source>
        <dbReference type="ARBA" id="ARBA00022741"/>
    </source>
</evidence>
<dbReference type="InterPro" id="IPR008250">
    <property type="entry name" value="ATPase_P-typ_transduc_dom_A_sf"/>
</dbReference>
<dbReference type="SMART" id="SM00831">
    <property type="entry name" value="Cation_ATPase_N"/>
    <property type="match status" value="1"/>
</dbReference>
<dbReference type="PRINTS" id="PR00120">
    <property type="entry name" value="HATPASE"/>
</dbReference>
<dbReference type="SFLD" id="SFLDG00002">
    <property type="entry name" value="C1.7:_P-type_atpase_like"/>
    <property type="match status" value="1"/>
</dbReference>
<dbReference type="RefSeq" id="WP_343048691.1">
    <property type="nucleotide sequence ID" value="NZ_JACCBV010000001.1"/>
</dbReference>
<feature type="transmembrane region" description="Helical" evidence="11">
    <location>
        <begin position="765"/>
        <end position="785"/>
    </location>
</feature>
<evidence type="ECO:0000256" key="2">
    <source>
        <dbReference type="ARBA" id="ARBA00005675"/>
    </source>
</evidence>
<name>A0A7Y9GND7_9MICO</name>
<keyword evidence="5" id="KW-0547">Nucleotide-binding</keyword>
<dbReference type="Gene3D" id="3.40.50.1000">
    <property type="entry name" value="HAD superfamily/HAD-like"/>
    <property type="match status" value="1"/>
</dbReference>
<comment type="caution">
    <text evidence="13">The sequence shown here is derived from an EMBL/GenBank/DDBJ whole genome shotgun (WGS) entry which is preliminary data.</text>
</comment>
<dbReference type="PROSITE" id="PS00154">
    <property type="entry name" value="ATPASE_E1_E2"/>
    <property type="match status" value="1"/>
</dbReference>
<dbReference type="Proteomes" id="UP000576969">
    <property type="component" value="Unassembled WGS sequence"/>
</dbReference>
<dbReference type="SUPFAM" id="SSF56784">
    <property type="entry name" value="HAD-like"/>
    <property type="match status" value="1"/>
</dbReference>
<proteinExistence type="inferred from homology"/>
<dbReference type="InterPro" id="IPR023298">
    <property type="entry name" value="ATPase_P-typ_TM_dom_sf"/>
</dbReference>
<dbReference type="NCBIfam" id="TIGR01494">
    <property type="entry name" value="ATPase_P-type"/>
    <property type="match status" value="2"/>
</dbReference>
<comment type="similarity">
    <text evidence="2">Belongs to the cation transport ATPase (P-type) (TC 3.A.3) family. Type IIA subfamily.</text>
</comment>
<dbReference type="SFLD" id="SFLDF00027">
    <property type="entry name" value="p-type_atpase"/>
    <property type="match status" value="1"/>
</dbReference>
<dbReference type="SUPFAM" id="SSF81660">
    <property type="entry name" value="Metal cation-transporting ATPase, ATP-binding domain N"/>
    <property type="match status" value="1"/>
</dbReference>
<dbReference type="InterPro" id="IPR036412">
    <property type="entry name" value="HAD-like_sf"/>
</dbReference>
<evidence type="ECO:0000256" key="11">
    <source>
        <dbReference type="SAM" id="Phobius"/>
    </source>
</evidence>
<dbReference type="SFLD" id="SFLDS00003">
    <property type="entry name" value="Haloacid_Dehalogenase"/>
    <property type="match status" value="1"/>
</dbReference>
<feature type="domain" description="Cation-transporting P-type ATPase N-terminal" evidence="12">
    <location>
        <begin position="9"/>
        <end position="84"/>
    </location>
</feature>
<dbReference type="PRINTS" id="PR00119">
    <property type="entry name" value="CATATPASE"/>
</dbReference>
<evidence type="ECO:0000256" key="4">
    <source>
        <dbReference type="ARBA" id="ARBA00022692"/>
    </source>
</evidence>
<feature type="transmembrane region" description="Helical" evidence="11">
    <location>
        <begin position="806"/>
        <end position="827"/>
    </location>
</feature>
<dbReference type="AlphaFoldDB" id="A0A7Y9GND7"/>
<feature type="transmembrane region" description="Helical" evidence="11">
    <location>
        <begin position="839"/>
        <end position="857"/>
    </location>
</feature>
<evidence type="ECO:0000313" key="13">
    <source>
        <dbReference type="EMBL" id="NYE19710.1"/>
    </source>
</evidence>
<keyword evidence="7" id="KW-1278">Translocase</keyword>
<reference evidence="13 14" key="1">
    <citation type="submission" date="2020-07" db="EMBL/GenBank/DDBJ databases">
        <title>Sequencing the genomes of 1000 actinobacteria strains.</title>
        <authorList>
            <person name="Klenk H.-P."/>
        </authorList>
    </citation>
    <scope>NUCLEOTIDE SEQUENCE [LARGE SCALE GENOMIC DNA]</scope>
    <source>
        <strain evidence="13 14">DSM 24662</strain>
    </source>
</reference>
<feature type="transmembrane region" description="Helical" evidence="11">
    <location>
        <begin position="86"/>
        <end position="104"/>
    </location>
</feature>
<sequence length="886" mass="92067">MPRPRVQFSEYAMALGEDERAAGRIDADSGLTSRDAAALLARIGANTVVFRSRAPAWRMMLAQLTHLLALLLWVAAGLALLAGTPALAVAIVTIVLLNAAFAFAQEYRADRSAERLHMLIPAFARVIRDGEVAEVPVEGLVPGDLVLLSAGDRVGADLRVTSSADLRLDESIVTGESVAVARAAGERLIGGTYVVQGEARAVVVATGGRTELAGIGRLTASAVRPASPLTMELRRVVRVVAAIAGAVAIGLGAVAILLGLGPLGAAIFAIGVAVALVPEGLLPTVTLSLARGAEKMAARKALVRRLDAVETLGATTFICTDKTGTVTQNRMNVVDVITVAGRVVVHGDGYNPAARIEGPDAAIALLPDVARAALRCVSGRVVRTPDGWVAEGDPMEAAFHCLALRVGVSAEAEGRRIAYSSDRMISSSLDGGRVSVLGAPEAVLARCRAVPDDLAGAVHELADAGRRVLAVGVRSWRGDPSHDMEIDLELLGLLALEDPPREGIGEALRKCRDAGIRIALITGDHPRTGAAIAREVGLLGPGGVVLDGTDLPEDDAALADAIDRDDGVVVARATPADKLRIARALRTHGHVVAMTGDGVNDAPALREADVGVAMGATGSDVAREAADVVLLDDHFATIVAAVELGRATFQNVRRFLTYHLTDNVAELAPFVVWAVTGGSVPLAIGVLQVIALDIGSDMLPALALGAEPPRAETMHGRRPRSIVDRALLGRALLVLGGTEAVVSMGAFAVVLVVGGWTWGATPSPALQAAASGTAFAAIVLGQMANAFACRSTRLPVWRLDARGNPAVLWAVAAQAVLLAAFLGLPLLASLLGGGWPPPYGWALAGAAIPAVLLIDALHKRIAHRRRRTAHDGVGLRRLRWFRGAFR</sequence>
<dbReference type="GO" id="GO:0005886">
    <property type="term" value="C:plasma membrane"/>
    <property type="evidence" value="ECO:0007669"/>
    <property type="project" value="UniProtKB-SubCell"/>
</dbReference>
<evidence type="ECO:0000256" key="7">
    <source>
        <dbReference type="ARBA" id="ARBA00022967"/>
    </source>
</evidence>
<dbReference type="Pfam" id="PF00122">
    <property type="entry name" value="E1-E2_ATPase"/>
    <property type="match status" value="1"/>
</dbReference>
<comment type="catalytic activity">
    <reaction evidence="10">
        <text>ATP + H2O = ADP + phosphate + H(+)</text>
        <dbReference type="Rhea" id="RHEA:13065"/>
        <dbReference type="ChEBI" id="CHEBI:15377"/>
        <dbReference type="ChEBI" id="CHEBI:15378"/>
        <dbReference type="ChEBI" id="CHEBI:30616"/>
        <dbReference type="ChEBI" id="CHEBI:43474"/>
        <dbReference type="ChEBI" id="CHEBI:456216"/>
    </reaction>
</comment>
<accession>A0A7Y9GND7</accession>
<organism evidence="13 14">
    <name type="scientific">Microbacterium immunditiarum</name>
    <dbReference type="NCBI Taxonomy" id="337480"/>
    <lineage>
        <taxon>Bacteria</taxon>
        <taxon>Bacillati</taxon>
        <taxon>Actinomycetota</taxon>
        <taxon>Actinomycetes</taxon>
        <taxon>Micrococcales</taxon>
        <taxon>Microbacteriaceae</taxon>
        <taxon>Microbacterium</taxon>
    </lineage>
</organism>
<dbReference type="SUPFAM" id="SSF81653">
    <property type="entry name" value="Calcium ATPase, transduction domain A"/>
    <property type="match status" value="1"/>
</dbReference>
<keyword evidence="4 11" id="KW-0812">Transmembrane</keyword>
<gene>
    <name evidence="13" type="ORF">BJ991_001738</name>
</gene>